<dbReference type="InterPro" id="IPR004358">
    <property type="entry name" value="Sig_transdc_His_kin-like_C"/>
</dbReference>
<dbReference type="InterPro" id="IPR003018">
    <property type="entry name" value="GAF"/>
</dbReference>
<dbReference type="InterPro" id="IPR005467">
    <property type="entry name" value="His_kinase_dom"/>
</dbReference>
<feature type="domain" description="PAS" evidence="16">
    <location>
        <begin position="626"/>
        <end position="673"/>
    </location>
</feature>
<feature type="domain" description="PAS" evidence="16">
    <location>
        <begin position="323"/>
        <end position="401"/>
    </location>
</feature>
<dbReference type="FunFam" id="3.30.565.10:FF:000006">
    <property type="entry name" value="Sensor histidine kinase WalK"/>
    <property type="match status" value="1"/>
</dbReference>
<dbReference type="GO" id="GO:0016020">
    <property type="term" value="C:membrane"/>
    <property type="evidence" value="ECO:0007669"/>
    <property type="project" value="UniProtKB-SubCell"/>
</dbReference>
<feature type="domain" description="PAC" evidence="17">
    <location>
        <begin position="268"/>
        <end position="322"/>
    </location>
</feature>
<evidence type="ECO:0000259" key="17">
    <source>
        <dbReference type="PROSITE" id="PS50113"/>
    </source>
</evidence>
<evidence type="ECO:0000256" key="14">
    <source>
        <dbReference type="SAM" id="Coils"/>
    </source>
</evidence>
<dbReference type="Pfam" id="PF02518">
    <property type="entry name" value="HATPase_c"/>
    <property type="match status" value="1"/>
</dbReference>
<dbReference type="InterPro" id="IPR036890">
    <property type="entry name" value="HATPase_C_sf"/>
</dbReference>
<dbReference type="CDD" id="cd16922">
    <property type="entry name" value="HATPase_EvgS-ArcB-TorS-like"/>
    <property type="match status" value="1"/>
</dbReference>
<dbReference type="EMBL" id="JAALHA020000001">
    <property type="protein sequence ID" value="MDR9893888.1"/>
    <property type="molecule type" value="Genomic_DNA"/>
</dbReference>
<evidence type="ECO:0000256" key="2">
    <source>
        <dbReference type="ARBA" id="ARBA00004141"/>
    </source>
</evidence>
<dbReference type="Pfam" id="PF00512">
    <property type="entry name" value="HisKA"/>
    <property type="match status" value="1"/>
</dbReference>
<keyword evidence="4" id="KW-0597">Phosphoprotein</keyword>
<keyword evidence="11" id="KW-0902">Two-component regulatory system</keyword>
<dbReference type="Gene3D" id="3.30.565.10">
    <property type="entry name" value="Histidine kinase-like ATPase, C-terminal domain"/>
    <property type="match status" value="1"/>
</dbReference>
<evidence type="ECO:0000256" key="9">
    <source>
        <dbReference type="ARBA" id="ARBA00022840"/>
    </source>
</evidence>
<dbReference type="AlphaFoldDB" id="A0AAP5I2F6"/>
<keyword evidence="7" id="KW-0547">Nucleotide-binding</keyword>
<dbReference type="InterPro" id="IPR000700">
    <property type="entry name" value="PAS-assoc_C"/>
</dbReference>
<proteinExistence type="predicted"/>
<feature type="domain" description="Histidine kinase" evidence="15">
    <location>
        <begin position="753"/>
        <end position="970"/>
    </location>
</feature>
<dbReference type="GO" id="GO:0030295">
    <property type="term" value="F:protein kinase activator activity"/>
    <property type="evidence" value="ECO:0007669"/>
    <property type="project" value="TreeGrafter"/>
</dbReference>
<keyword evidence="9" id="KW-0067">ATP-binding</keyword>
<keyword evidence="5" id="KW-0808">Transferase</keyword>
<dbReference type="GO" id="GO:0000155">
    <property type="term" value="F:phosphorelay sensor kinase activity"/>
    <property type="evidence" value="ECO:0007669"/>
    <property type="project" value="InterPro"/>
</dbReference>
<dbReference type="CDD" id="cd00130">
    <property type="entry name" value="PAS"/>
    <property type="match status" value="4"/>
</dbReference>
<name>A0AAP5I2F6_9CYAN</name>
<feature type="domain" description="PAS" evidence="16">
    <location>
        <begin position="198"/>
        <end position="243"/>
    </location>
</feature>
<feature type="coiled-coil region" evidence="14">
    <location>
        <begin position="441"/>
        <end position="490"/>
    </location>
</feature>
<evidence type="ECO:0000256" key="12">
    <source>
        <dbReference type="ARBA" id="ARBA00023136"/>
    </source>
</evidence>
<dbReference type="FunFam" id="1.10.287.130:FF:000001">
    <property type="entry name" value="Two-component sensor histidine kinase"/>
    <property type="match status" value="1"/>
</dbReference>
<evidence type="ECO:0000256" key="11">
    <source>
        <dbReference type="ARBA" id="ARBA00023012"/>
    </source>
</evidence>
<dbReference type="PROSITE" id="PS50113">
    <property type="entry name" value="PAC"/>
    <property type="match status" value="2"/>
</dbReference>
<dbReference type="SUPFAM" id="SSF55874">
    <property type="entry name" value="ATPase domain of HSP90 chaperone/DNA topoisomerase II/histidine kinase"/>
    <property type="match status" value="1"/>
</dbReference>
<dbReference type="Gene3D" id="3.30.450.20">
    <property type="entry name" value="PAS domain"/>
    <property type="match status" value="4"/>
</dbReference>
<dbReference type="SMART" id="SM00091">
    <property type="entry name" value="PAS"/>
    <property type="match status" value="4"/>
</dbReference>
<comment type="catalytic activity">
    <reaction evidence="1">
        <text>ATP + protein L-histidine = ADP + protein N-phospho-L-histidine.</text>
        <dbReference type="EC" id="2.7.13.3"/>
    </reaction>
</comment>
<dbReference type="GO" id="GO:0007234">
    <property type="term" value="P:osmosensory signaling via phosphorelay pathway"/>
    <property type="evidence" value="ECO:0007669"/>
    <property type="project" value="TreeGrafter"/>
</dbReference>
<dbReference type="Gene3D" id="3.30.450.40">
    <property type="match status" value="1"/>
</dbReference>
<dbReference type="Pfam" id="PF01590">
    <property type="entry name" value="GAF"/>
    <property type="match status" value="1"/>
</dbReference>
<dbReference type="SMART" id="SM00388">
    <property type="entry name" value="HisKA"/>
    <property type="match status" value="1"/>
</dbReference>
<dbReference type="PANTHER" id="PTHR42878:SF7">
    <property type="entry name" value="SENSOR HISTIDINE KINASE GLRK"/>
    <property type="match status" value="1"/>
</dbReference>
<evidence type="ECO:0000256" key="7">
    <source>
        <dbReference type="ARBA" id="ARBA00022741"/>
    </source>
</evidence>
<evidence type="ECO:0000256" key="6">
    <source>
        <dbReference type="ARBA" id="ARBA00022692"/>
    </source>
</evidence>
<evidence type="ECO:0000256" key="3">
    <source>
        <dbReference type="ARBA" id="ARBA00012438"/>
    </source>
</evidence>
<sequence length="982" mass="109899">MNAPLPDNEAARLVALSKYEKSLNARVNQQAAVAKLGQLALEGCDLYTLMDEAVALVIQSLEVEYCEVLELIEDGKAALLRAGGGWQEGLVGSAKVSTDMNSQAGYILLAKEPLIVENQHNETRFSNSPLLEQHQVISSLSVIILGQNMPYGILAAHTTEQRTFVQDDINFLQAIANVLAQVISRKCSEQTLQASLKNLADLKFALDQSSIVAITDPNGTITYVNDKFCEISKYSRVELLGQNYRIINSGYHSKEFFRLMWQTITSGEVWKGQIKNRSKDGTFYWIETTIVPLLNSHCQPEQYVAIHNDITERKRAEQALQQSEERFRALVDGVKDYAIFMLDPNGFIISWNHGAERINGYLMEEILGHHFSCFFPVEEIENNKPQQELNTASLQGRFEGEGWRLRKDGSLFWANEIITALRNESGQLQGFSTVIRDVTERQQIEQALRKAKDELEMRVAERTAELISVNEQLQAELDERKRTQEALRVSQARFAGILDIADDAIISVDINQHINLFNQGAEKIFGYTAKEVLGQPLDLLLPLQYSQVHRQHVVEFASSSGKARRMGERRKILARRKDGTQFPAEASISKLEIGEETVFTVILRDITANLQSQEALERLSRQNVLILNSMGEGLCGLDKSGRITFVNSAAAKLLGYNDIELIGQSIEIILPHSNSDGRPYSLTNSPIYASLSDASVHQVTNEVFRRKNNSSFSVEYVSTPIKEQGEVKGAVITFKDITDRQMVERMKDEFISVVSHELRTPLTSIHGSLGMLASGLVDPSSQRGKRLLAIAVDSTERLVRLVNDILDIERIKSGKETMMKHASDAADLMTEAIDVMQPMAQQYEVNLSVLPVSVQLWVDGDRIIQTLTNLLSNAIKFSRPGGTVWLSANCHENYIIFQVKDQGRGIPSDKLEAIFERFQQVDASDSRLHEGTGLGLAICRSIVQQHSGRIWVESELGKGSSFYFSLPILTVPESPRNKSREP</sequence>
<dbReference type="NCBIfam" id="TIGR00229">
    <property type="entry name" value="sensory_box"/>
    <property type="match status" value="4"/>
</dbReference>
<dbReference type="Pfam" id="PF13426">
    <property type="entry name" value="PAS_9"/>
    <property type="match status" value="4"/>
</dbReference>
<accession>A0AAP5I2F6</accession>
<dbReference type="CDD" id="cd00082">
    <property type="entry name" value="HisKA"/>
    <property type="match status" value="1"/>
</dbReference>
<dbReference type="PROSITE" id="PS50109">
    <property type="entry name" value="HIS_KIN"/>
    <property type="match status" value="1"/>
</dbReference>
<dbReference type="InterPro" id="IPR003594">
    <property type="entry name" value="HATPase_dom"/>
</dbReference>
<dbReference type="SMART" id="SM00065">
    <property type="entry name" value="GAF"/>
    <property type="match status" value="1"/>
</dbReference>
<keyword evidence="12" id="KW-0472">Membrane</keyword>
<keyword evidence="10" id="KW-1133">Transmembrane helix</keyword>
<dbReference type="SMART" id="SM00387">
    <property type="entry name" value="HATPase_c"/>
    <property type="match status" value="1"/>
</dbReference>
<dbReference type="InterPro" id="IPR050351">
    <property type="entry name" value="BphY/WalK/GraS-like"/>
</dbReference>
<dbReference type="EC" id="2.7.13.3" evidence="3"/>
<dbReference type="Proteomes" id="UP000667802">
    <property type="component" value="Unassembled WGS sequence"/>
</dbReference>
<feature type="domain" description="PAC" evidence="17">
    <location>
        <begin position="398"/>
        <end position="450"/>
    </location>
</feature>
<dbReference type="InterPro" id="IPR035965">
    <property type="entry name" value="PAS-like_dom_sf"/>
</dbReference>
<dbReference type="GO" id="GO:0000156">
    <property type="term" value="F:phosphorelay response regulator activity"/>
    <property type="evidence" value="ECO:0007669"/>
    <property type="project" value="TreeGrafter"/>
</dbReference>
<keyword evidence="6" id="KW-0812">Transmembrane</keyword>
<evidence type="ECO:0000256" key="1">
    <source>
        <dbReference type="ARBA" id="ARBA00000085"/>
    </source>
</evidence>
<evidence type="ECO:0000256" key="10">
    <source>
        <dbReference type="ARBA" id="ARBA00022989"/>
    </source>
</evidence>
<evidence type="ECO:0000259" key="15">
    <source>
        <dbReference type="PROSITE" id="PS50109"/>
    </source>
</evidence>
<evidence type="ECO:0000256" key="5">
    <source>
        <dbReference type="ARBA" id="ARBA00022679"/>
    </source>
</evidence>
<evidence type="ECO:0000256" key="4">
    <source>
        <dbReference type="ARBA" id="ARBA00022553"/>
    </source>
</evidence>
<keyword evidence="19" id="KW-1185">Reference proteome</keyword>
<dbReference type="Gene3D" id="1.10.287.130">
    <property type="match status" value="1"/>
</dbReference>
<dbReference type="RefSeq" id="WP_208348767.1">
    <property type="nucleotide sequence ID" value="NZ_JAALHA020000001.1"/>
</dbReference>
<evidence type="ECO:0000256" key="13">
    <source>
        <dbReference type="ARBA" id="ARBA00055745"/>
    </source>
</evidence>
<evidence type="ECO:0000313" key="19">
    <source>
        <dbReference type="Proteomes" id="UP000667802"/>
    </source>
</evidence>
<dbReference type="PROSITE" id="PS50112">
    <property type="entry name" value="PAS"/>
    <property type="match status" value="4"/>
</dbReference>
<dbReference type="PANTHER" id="PTHR42878">
    <property type="entry name" value="TWO-COMPONENT HISTIDINE KINASE"/>
    <property type="match status" value="1"/>
</dbReference>
<dbReference type="InterPro" id="IPR003661">
    <property type="entry name" value="HisK_dim/P_dom"/>
</dbReference>
<evidence type="ECO:0000256" key="8">
    <source>
        <dbReference type="ARBA" id="ARBA00022777"/>
    </source>
</evidence>
<dbReference type="PRINTS" id="PR00344">
    <property type="entry name" value="BCTRLSENSOR"/>
</dbReference>
<dbReference type="InterPro" id="IPR036097">
    <property type="entry name" value="HisK_dim/P_sf"/>
</dbReference>
<keyword evidence="14" id="KW-0175">Coiled coil</keyword>
<gene>
    <name evidence="18" type="ORF">G7B40_004775</name>
</gene>
<evidence type="ECO:0000313" key="18">
    <source>
        <dbReference type="EMBL" id="MDR9893888.1"/>
    </source>
</evidence>
<comment type="subcellular location">
    <subcellularLocation>
        <location evidence="2">Membrane</location>
        <topology evidence="2">Multi-pass membrane protein</topology>
    </subcellularLocation>
</comment>
<feature type="domain" description="PAS" evidence="16">
    <location>
        <begin position="490"/>
        <end position="561"/>
    </location>
</feature>
<comment type="function">
    <text evidence="13">Photoreceptor which exists in two forms that are reversibly interconvertible by light: the R form that absorbs maximally in the red region of the spectrum and the FR form that absorbs maximally in the far-red region.</text>
</comment>
<dbReference type="SUPFAM" id="SSF55781">
    <property type="entry name" value="GAF domain-like"/>
    <property type="match status" value="1"/>
</dbReference>
<keyword evidence="8" id="KW-0418">Kinase</keyword>
<dbReference type="InterPro" id="IPR029016">
    <property type="entry name" value="GAF-like_dom_sf"/>
</dbReference>
<dbReference type="InterPro" id="IPR001610">
    <property type="entry name" value="PAC"/>
</dbReference>
<reference evidence="19" key="1">
    <citation type="journal article" date="2021" name="Science">
        <title>Hunting the eagle killer: A cyanobacterial neurotoxin causes vacuolar myelinopathy.</title>
        <authorList>
            <person name="Breinlinger S."/>
            <person name="Phillips T.J."/>
            <person name="Haram B.N."/>
            <person name="Mares J."/>
            <person name="Martinez Yerena J.A."/>
            <person name="Hrouzek P."/>
            <person name="Sobotka R."/>
            <person name="Henderson W.M."/>
            <person name="Schmieder P."/>
            <person name="Williams S.M."/>
            <person name="Lauderdale J.D."/>
            <person name="Wilde H.D."/>
            <person name="Gerrin W."/>
            <person name="Kust A."/>
            <person name="Washington J.W."/>
            <person name="Wagner C."/>
            <person name="Geier B."/>
            <person name="Liebeke M."/>
            <person name="Enke H."/>
            <person name="Niedermeyer T.H.J."/>
            <person name="Wilde S.B."/>
        </authorList>
    </citation>
    <scope>NUCLEOTIDE SEQUENCE [LARGE SCALE GENOMIC DNA]</scope>
    <source>
        <strain evidence="19">Thurmond2011</strain>
    </source>
</reference>
<protein>
    <recommendedName>
        <fullName evidence="3">histidine kinase</fullName>
        <ecNumber evidence="3">2.7.13.3</ecNumber>
    </recommendedName>
</protein>
<dbReference type="SUPFAM" id="SSF47384">
    <property type="entry name" value="Homodimeric domain of signal transducing histidine kinase"/>
    <property type="match status" value="1"/>
</dbReference>
<dbReference type="SMART" id="SM00086">
    <property type="entry name" value="PAC"/>
    <property type="match status" value="4"/>
</dbReference>
<dbReference type="InterPro" id="IPR000014">
    <property type="entry name" value="PAS"/>
</dbReference>
<comment type="caution">
    <text evidence="18">The sequence shown here is derived from an EMBL/GenBank/DDBJ whole genome shotgun (WGS) entry which is preliminary data.</text>
</comment>
<dbReference type="SUPFAM" id="SSF55785">
    <property type="entry name" value="PYP-like sensor domain (PAS domain)"/>
    <property type="match status" value="4"/>
</dbReference>
<organism evidence="18 19">
    <name type="scientific">Aetokthonos hydrillicola Thurmond2011</name>
    <dbReference type="NCBI Taxonomy" id="2712845"/>
    <lineage>
        <taxon>Bacteria</taxon>
        <taxon>Bacillati</taxon>
        <taxon>Cyanobacteriota</taxon>
        <taxon>Cyanophyceae</taxon>
        <taxon>Nostocales</taxon>
        <taxon>Hapalosiphonaceae</taxon>
        <taxon>Aetokthonos</taxon>
    </lineage>
</organism>
<evidence type="ECO:0000259" key="16">
    <source>
        <dbReference type="PROSITE" id="PS50112"/>
    </source>
</evidence>